<dbReference type="RefSeq" id="WP_033359013.1">
    <property type="nucleotide sequence ID" value="NZ_CP073767.1"/>
</dbReference>
<dbReference type="OrthoDB" id="9800988at2"/>
<evidence type="ECO:0000313" key="2">
    <source>
        <dbReference type="EMBL" id="UWZ51742.1"/>
    </source>
</evidence>
<proteinExistence type="predicted"/>
<keyword evidence="3" id="KW-1185">Reference proteome</keyword>
<dbReference type="Pfam" id="PF00561">
    <property type="entry name" value="Abhydrolase_1"/>
    <property type="match status" value="1"/>
</dbReference>
<evidence type="ECO:0000259" key="1">
    <source>
        <dbReference type="Pfam" id="PF00561"/>
    </source>
</evidence>
<dbReference type="InterPro" id="IPR000073">
    <property type="entry name" value="AB_hydrolase_1"/>
</dbReference>
<dbReference type="GO" id="GO:0016787">
    <property type="term" value="F:hydrolase activity"/>
    <property type="evidence" value="ECO:0007669"/>
    <property type="project" value="UniProtKB-KW"/>
</dbReference>
<dbReference type="Gene3D" id="3.40.50.1820">
    <property type="entry name" value="alpha/beta hydrolase"/>
    <property type="match status" value="1"/>
</dbReference>
<dbReference type="PRINTS" id="PR00111">
    <property type="entry name" value="ABHYDROLASE"/>
</dbReference>
<name>A0A9Q9ICY2_9ACTN</name>
<protein>
    <submittedName>
        <fullName evidence="2">Alpha/beta hydrolase</fullName>
    </submittedName>
</protein>
<dbReference type="KEGG" id="daur:Daura_34115"/>
<organism evidence="2 3">
    <name type="scientific">Dactylosporangium aurantiacum</name>
    <dbReference type="NCBI Taxonomy" id="35754"/>
    <lineage>
        <taxon>Bacteria</taxon>
        <taxon>Bacillati</taxon>
        <taxon>Actinomycetota</taxon>
        <taxon>Actinomycetes</taxon>
        <taxon>Micromonosporales</taxon>
        <taxon>Micromonosporaceae</taxon>
        <taxon>Dactylosporangium</taxon>
    </lineage>
</organism>
<keyword evidence="2" id="KW-0378">Hydrolase</keyword>
<dbReference type="AlphaFoldDB" id="A0A9Q9ICY2"/>
<dbReference type="EMBL" id="CP073767">
    <property type="protein sequence ID" value="UWZ51742.1"/>
    <property type="molecule type" value="Genomic_DNA"/>
</dbReference>
<dbReference type="PANTHER" id="PTHR43433:SF5">
    <property type="entry name" value="AB HYDROLASE-1 DOMAIN-CONTAINING PROTEIN"/>
    <property type="match status" value="1"/>
</dbReference>
<dbReference type="Proteomes" id="UP001058003">
    <property type="component" value="Chromosome"/>
</dbReference>
<feature type="domain" description="AB hydrolase-1" evidence="1">
    <location>
        <begin position="26"/>
        <end position="265"/>
    </location>
</feature>
<dbReference type="InterPro" id="IPR050471">
    <property type="entry name" value="AB_hydrolase"/>
</dbReference>
<gene>
    <name evidence="2" type="ORF">Daura_34115</name>
</gene>
<dbReference type="PANTHER" id="PTHR43433">
    <property type="entry name" value="HYDROLASE, ALPHA/BETA FOLD FAMILY PROTEIN"/>
    <property type="match status" value="1"/>
</dbReference>
<sequence length="277" mass="28776">MGGELEVPLRDGRVLHAYDTGGGDLAVLWHHGTPNTGAPPSPLFAVSEPLGIRWISYDRPGYGGSTPHPDRSVASAAADAAAVADALGVPRFAVMGHSGGGPHALACAALLPDRVTAAVSVSALSPYDPPSDDGYFAGMADGGVASLGAALAGRAAKERHEATPHDDRDIGFLPADWAALSTDWSWFGEIVAAAQRSGPAPLIDDDLAFVRPWGFPLAAVTAPVLLMHGAADRMVPSVHADRLAARLPTATLRIIPSEGHITVMRHAADALHWLRSR</sequence>
<evidence type="ECO:0000313" key="3">
    <source>
        <dbReference type="Proteomes" id="UP001058003"/>
    </source>
</evidence>
<dbReference type="InterPro" id="IPR029058">
    <property type="entry name" value="AB_hydrolase_fold"/>
</dbReference>
<reference evidence="2" key="1">
    <citation type="submission" date="2021-04" db="EMBL/GenBank/DDBJ databases">
        <title>Dactylosporangium aurantiacum NRRL B-8018 full assembly.</title>
        <authorList>
            <person name="Hartkoorn R.C."/>
            <person name="Beaudoing E."/>
            <person name="Hot D."/>
        </authorList>
    </citation>
    <scope>NUCLEOTIDE SEQUENCE</scope>
    <source>
        <strain evidence="2">NRRL B-8018</strain>
    </source>
</reference>
<dbReference type="SUPFAM" id="SSF53474">
    <property type="entry name" value="alpha/beta-Hydrolases"/>
    <property type="match status" value="1"/>
</dbReference>
<accession>A0A9Q9ICY2</accession>